<feature type="region of interest" description="Disordered" evidence="1">
    <location>
        <begin position="179"/>
        <end position="303"/>
    </location>
</feature>
<feature type="region of interest" description="Disordered" evidence="1">
    <location>
        <begin position="315"/>
        <end position="335"/>
    </location>
</feature>
<proteinExistence type="predicted"/>
<reference evidence="2 3" key="1">
    <citation type="journal article" date="2018" name="Mol. Biol. Evol.">
        <title>Broad Genomic Sampling Reveals a Smut Pathogenic Ancestry of the Fungal Clade Ustilaginomycotina.</title>
        <authorList>
            <person name="Kijpornyongpan T."/>
            <person name="Mondo S.J."/>
            <person name="Barry K."/>
            <person name="Sandor L."/>
            <person name="Lee J."/>
            <person name="Lipzen A."/>
            <person name="Pangilinan J."/>
            <person name="LaButti K."/>
            <person name="Hainaut M."/>
            <person name="Henrissat B."/>
            <person name="Grigoriev I.V."/>
            <person name="Spatafora J.W."/>
            <person name="Aime M.C."/>
        </authorList>
    </citation>
    <scope>NUCLEOTIDE SEQUENCE [LARGE SCALE GENOMIC DNA]</scope>
    <source>
        <strain evidence="2 3">MCA 5214</strain>
    </source>
</reference>
<feature type="region of interest" description="Disordered" evidence="1">
    <location>
        <begin position="459"/>
        <end position="520"/>
    </location>
</feature>
<gene>
    <name evidence="2" type="ORF">BDZ90DRAFT_191521</name>
</gene>
<dbReference type="RefSeq" id="XP_025361377.1">
    <property type="nucleotide sequence ID" value="XM_025503873.1"/>
</dbReference>
<feature type="compositionally biased region" description="Low complexity" evidence="1">
    <location>
        <begin position="179"/>
        <end position="191"/>
    </location>
</feature>
<evidence type="ECO:0008006" key="4">
    <source>
        <dbReference type="Google" id="ProtNLM"/>
    </source>
</evidence>
<feature type="region of interest" description="Disordered" evidence="1">
    <location>
        <begin position="859"/>
        <end position="972"/>
    </location>
</feature>
<feature type="compositionally biased region" description="Basic and acidic residues" evidence="1">
    <location>
        <begin position="574"/>
        <end position="588"/>
    </location>
</feature>
<feature type="compositionally biased region" description="Basic and acidic residues" evidence="1">
    <location>
        <begin position="703"/>
        <end position="724"/>
    </location>
</feature>
<organism evidence="2 3">
    <name type="scientific">Jaminaea rosea</name>
    <dbReference type="NCBI Taxonomy" id="1569628"/>
    <lineage>
        <taxon>Eukaryota</taxon>
        <taxon>Fungi</taxon>
        <taxon>Dikarya</taxon>
        <taxon>Basidiomycota</taxon>
        <taxon>Ustilaginomycotina</taxon>
        <taxon>Exobasidiomycetes</taxon>
        <taxon>Microstromatales</taxon>
        <taxon>Microstromatales incertae sedis</taxon>
        <taxon>Jaminaea</taxon>
    </lineage>
</organism>
<evidence type="ECO:0000313" key="3">
    <source>
        <dbReference type="Proteomes" id="UP000245884"/>
    </source>
</evidence>
<keyword evidence="3" id="KW-1185">Reference proteome</keyword>
<feature type="region of interest" description="Disordered" evidence="1">
    <location>
        <begin position="703"/>
        <end position="761"/>
    </location>
</feature>
<sequence length="972" mass="102323">MEEEPLRYPGGLTERLEQDATTAEGSLDDFVIQYLLRRGYTKTARHLVQENPQGVAIGSVDNRGINAPNSFLFEWWSVIYPLLSSATCSGKPDPSLLSDLASAVSERSRPQAGVSAEKSSANEDGSLFVSPELLELDKLGDDKLQSIGPLPQHLQSPPVWNWPTASEQGTVKWPEFLSPFQSPTTSSSSQPAIVAPMATPAARKRPRSRKTPDEAAVGLMVGGAIGEEQPQDSSVETPAPKKGRGGKTKSPAARKSKAAAVAQFADEGDDSALDPIRPLPTPKRKPAVRRKTKTISQDAGNDSRAQAIAAAMASSPNQLFSPSDGPRPTALSVPSQGVPLHSAQALFTSADSSDGVFNQHIWSSGHGATSSGASLPNLPSSFWKSVPQQRGGQYPGGVLYQSSMPSAFVIPAAQQRPPSSAFTFPHQRGTGGASSLPSTLNTQEWKDCPLTMPSTAIARATAHSSAPTAAKPQDGGEVDERASGAFASSMFDPHHPSLAAGSSSAQWPSRPSQQPLTHITQDVDVSNVLSRIKPEILSRMAAAAAQAAETSMSGHEVRGERMSSEDGAGGHGHAQSDDARHDEDKEPMTSDGTQHQQHQQQQQDDQPRLVPSALLQQLIHASSRVAASHSGLTHHHIQSGSHHHLFAPSYAASTQNEGDRAHTDTISYLSALNNSSQDVGLDEETERLLDACVAEYCAERDAAGERNADGANERTKSDQLDQDKSGGASASDAAHDETKDGKRLHGQGNGSGSNEAARPAHPDLNISQATSASPIRHVSNVAASSGLTNPTLCSQIPIMTLSRVPSISGSVGRAEPTSEASSICSASATTQALRDKVQRSMTAQYEAMELFTELYAPQKEGEEEDGAAEGRDGEAVEEQQASGVAGCAQPDIVTKHMKPAERGGEGVAVDSQAGQEASIALAVAADGQQTSSPHDHGDMSMQDALGSQLADETMQPSSPNARPLETCPQARS</sequence>
<feature type="compositionally biased region" description="Basic residues" evidence="1">
    <location>
        <begin position="282"/>
        <end position="293"/>
    </location>
</feature>
<feature type="compositionally biased region" description="Polar residues" evidence="1">
    <location>
        <begin position="500"/>
        <end position="520"/>
    </location>
</feature>
<feature type="compositionally biased region" description="Polar residues" evidence="1">
    <location>
        <begin position="294"/>
        <end position="303"/>
    </location>
</feature>
<dbReference type="Proteomes" id="UP000245884">
    <property type="component" value="Unassembled WGS sequence"/>
</dbReference>
<dbReference type="EMBL" id="KZ819670">
    <property type="protein sequence ID" value="PWN26765.1"/>
    <property type="molecule type" value="Genomic_DNA"/>
</dbReference>
<evidence type="ECO:0000313" key="2">
    <source>
        <dbReference type="EMBL" id="PWN26765.1"/>
    </source>
</evidence>
<name>A0A316UUI3_9BASI</name>
<feature type="compositionally biased region" description="Low complexity" evidence="1">
    <location>
        <begin position="594"/>
        <end position="604"/>
    </location>
</feature>
<evidence type="ECO:0000256" key="1">
    <source>
        <dbReference type="SAM" id="MobiDB-lite"/>
    </source>
</evidence>
<feature type="compositionally biased region" description="Basic and acidic residues" evidence="1">
    <location>
        <begin position="733"/>
        <end position="743"/>
    </location>
</feature>
<dbReference type="GeneID" id="37025696"/>
<feature type="region of interest" description="Disordered" evidence="1">
    <location>
        <begin position="547"/>
        <end position="607"/>
    </location>
</feature>
<feature type="compositionally biased region" description="Basic residues" evidence="1">
    <location>
        <begin position="241"/>
        <end position="257"/>
    </location>
</feature>
<accession>A0A316UUI3</accession>
<feature type="compositionally biased region" description="Basic and acidic residues" evidence="1">
    <location>
        <begin position="555"/>
        <end position="564"/>
    </location>
</feature>
<dbReference type="AlphaFoldDB" id="A0A316UUI3"/>
<protein>
    <recommendedName>
        <fullName evidence="4">LisH domain-containing protein</fullName>
    </recommendedName>
</protein>